<evidence type="ECO:0000256" key="1">
    <source>
        <dbReference type="SAM" id="Phobius"/>
    </source>
</evidence>
<organism evidence="3 4">
    <name type="scientific">Candidatus Yanofskybacteria bacterium RIFCSPHIGHO2_01_FULL_48_25b</name>
    <dbReference type="NCBI Taxonomy" id="1802672"/>
    <lineage>
        <taxon>Bacteria</taxon>
        <taxon>Candidatus Yanofskyibacteriota</taxon>
    </lineage>
</organism>
<dbReference type="Pfam" id="PF00534">
    <property type="entry name" value="Glycos_transf_1"/>
    <property type="match status" value="1"/>
</dbReference>
<feature type="transmembrane region" description="Helical" evidence="1">
    <location>
        <begin position="81"/>
        <end position="100"/>
    </location>
</feature>
<comment type="caution">
    <text evidence="3">The sequence shown here is derived from an EMBL/GenBank/DDBJ whole genome shotgun (WGS) entry which is preliminary data.</text>
</comment>
<keyword evidence="1" id="KW-1133">Transmembrane helix</keyword>
<keyword evidence="1" id="KW-0472">Membrane</keyword>
<evidence type="ECO:0000313" key="4">
    <source>
        <dbReference type="Proteomes" id="UP000177605"/>
    </source>
</evidence>
<proteinExistence type="predicted"/>
<dbReference type="SUPFAM" id="SSF53756">
    <property type="entry name" value="UDP-Glycosyltransferase/glycogen phosphorylase"/>
    <property type="match status" value="1"/>
</dbReference>
<reference evidence="3 4" key="1">
    <citation type="journal article" date="2016" name="Nat. Commun.">
        <title>Thousands of microbial genomes shed light on interconnected biogeochemical processes in an aquifer system.</title>
        <authorList>
            <person name="Anantharaman K."/>
            <person name="Brown C.T."/>
            <person name="Hug L.A."/>
            <person name="Sharon I."/>
            <person name="Castelle C.J."/>
            <person name="Probst A.J."/>
            <person name="Thomas B.C."/>
            <person name="Singh A."/>
            <person name="Wilkins M.J."/>
            <person name="Karaoz U."/>
            <person name="Brodie E.L."/>
            <person name="Williams K.H."/>
            <person name="Hubbard S.S."/>
            <person name="Banfield J.F."/>
        </authorList>
    </citation>
    <scope>NUCLEOTIDE SEQUENCE [LARGE SCALE GENOMIC DNA]</scope>
</reference>
<dbReference type="PANTHER" id="PTHR12526">
    <property type="entry name" value="GLYCOSYLTRANSFERASE"/>
    <property type="match status" value="1"/>
</dbReference>
<dbReference type="EMBL" id="MGJM01000006">
    <property type="protein sequence ID" value="OGN06973.1"/>
    <property type="molecule type" value="Genomic_DNA"/>
</dbReference>
<sequence>MKIIGITHWRIPSEKTMAPYMMRVMEAFAREGAEVEFWAPRRRNTRELHKTDPFTYHAIEPNFRMRYLPVIDIMPQTAGRFGFYLMLGSFVVSVFFRMLFTRGKKNTVFYFFDLRDAVTAHLLSNKTFCEIHMYYRSSLDAINRRGFKRMAGIIAATKPLRTAILQNYNVPEWKILHAPCGVNYERFGIDTPMQEARAILGLPADGKIILYVGHLFPVKGVDVLFDAHGLLRSDETIYFVGGTDEDIENFRKKWREAGSPKNIVIAGRKPHQEIPMWLRAADVLCIPNTAKEAAGATESSPSKLMEYMASGVPIVASDVPGIRDVLEPDAGFYCEPDNTKALAAAIGEALSNPQEASLRTARAREASKTLSWEARAQKIRYFMDTLL</sequence>
<feature type="domain" description="Glycosyl transferase family 1" evidence="2">
    <location>
        <begin position="194"/>
        <end position="357"/>
    </location>
</feature>
<dbReference type="Gene3D" id="3.40.50.2000">
    <property type="entry name" value="Glycogen Phosphorylase B"/>
    <property type="match status" value="2"/>
</dbReference>
<dbReference type="Proteomes" id="UP000177605">
    <property type="component" value="Unassembled WGS sequence"/>
</dbReference>
<dbReference type="PANTHER" id="PTHR12526:SF637">
    <property type="entry name" value="GLYCOSYLTRANSFERASE EPSF-RELATED"/>
    <property type="match status" value="1"/>
</dbReference>
<gene>
    <name evidence="3" type="ORF">A2669_02660</name>
</gene>
<dbReference type="InterPro" id="IPR001296">
    <property type="entry name" value="Glyco_trans_1"/>
</dbReference>
<accession>A0A1F8F1H0</accession>
<protein>
    <recommendedName>
        <fullName evidence="2">Glycosyl transferase family 1 domain-containing protein</fullName>
    </recommendedName>
</protein>
<dbReference type="GO" id="GO:0016757">
    <property type="term" value="F:glycosyltransferase activity"/>
    <property type="evidence" value="ECO:0007669"/>
    <property type="project" value="InterPro"/>
</dbReference>
<evidence type="ECO:0000259" key="2">
    <source>
        <dbReference type="Pfam" id="PF00534"/>
    </source>
</evidence>
<evidence type="ECO:0000313" key="3">
    <source>
        <dbReference type="EMBL" id="OGN06973.1"/>
    </source>
</evidence>
<keyword evidence="1" id="KW-0812">Transmembrane</keyword>
<dbReference type="CDD" id="cd03801">
    <property type="entry name" value="GT4_PimA-like"/>
    <property type="match status" value="1"/>
</dbReference>
<dbReference type="AlphaFoldDB" id="A0A1F8F1H0"/>
<name>A0A1F8F1H0_9BACT</name>